<gene>
    <name evidence="2" type="ORF">HanXRQr2_Chr17g0784381</name>
</gene>
<dbReference type="EMBL" id="MNCJ02000332">
    <property type="protein sequence ID" value="KAF5753823.1"/>
    <property type="molecule type" value="Genomic_DNA"/>
</dbReference>
<dbReference type="AlphaFoldDB" id="A0A9K3GT36"/>
<protein>
    <submittedName>
        <fullName evidence="2">Uncharacterized protein</fullName>
    </submittedName>
</protein>
<evidence type="ECO:0000256" key="1">
    <source>
        <dbReference type="SAM" id="Phobius"/>
    </source>
</evidence>
<evidence type="ECO:0000313" key="2">
    <source>
        <dbReference type="EMBL" id="KAF5753823.1"/>
    </source>
</evidence>
<keyword evidence="1" id="KW-1133">Transmembrane helix</keyword>
<keyword evidence="1" id="KW-0812">Transmembrane</keyword>
<dbReference type="Proteomes" id="UP000215914">
    <property type="component" value="Unassembled WGS sequence"/>
</dbReference>
<sequence length="55" mass="6356">MFCFCHFNPELFSNSSFFFLLIICVAAVVVKLCQVVPMLYHCQRPSTPEKLIKTN</sequence>
<proteinExistence type="predicted"/>
<reference evidence="2" key="1">
    <citation type="journal article" date="2017" name="Nature">
        <title>The sunflower genome provides insights into oil metabolism, flowering and Asterid evolution.</title>
        <authorList>
            <person name="Badouin H."/>
            <person name="Gouzy J."/>
            <person name="Grassa C.J."/>
            <person name="Murat F."/>
            <person name="Staton S.E."/>
            <person name="Cottret L."/>
            <person name="Lelandais-Briere C."/>
            <person name="Owens G.L."/>
            <person name="Carrere S."/>
            <person name="Mayjonade B."/>
            <person name="Legrand L."/>
            <person name="Gill N."/>
            <person name="Kane N.C."/>
            <person name="Bowers J.E."/>
            <person name="Hubner S."/>
            <person name="Bellec A."/>
            <person name="Berard A."/>
            <person name="Berges H."/>
            <person name="Blanchet N."/>
            <person name="Boniface M.C."/>
            <person name="Brunel D."/>
            <person name="Catrice O."/>
            <person name="Chaidir N."/>
            <person name="Claudel C."/>
            <person name="Donnadieu C."/>
            <person name="Faraut T."/>
            <person name="Fievet G."/>
            <person name="Helmstetter N."/>
            <person name="King M."/>
            <person name="Knapp S.J."/>
            <person name="Lai Z."/>
            <person name="Le Paslier M.C."/>
            <person name="Lippi Y."/>
            <person name="Lorenzon L."/>
            <person name="Mandel J.R."/>
            <person name="Marage G."/>
            <person name="Marchand G."/>
            <person name="Marquand E."/>
            <person name="Bret-Mestries E."/>
            <person name="Morien E."/>
            <person name="Nambeesan S."/>
            <person name="Nguyen T."/>
            <person name="Pegot-Espagnet P."/>
            <person name="Pouilly N."/>
            <person name="Raftis F."/>
            <person name="Sallet E."/>
            <person name="Schiex T."/>
            <person name="Thomas J."/>
            <person name="Vandecasteele C."/>
            <person name="Vares D."/>
            <person name="Vear F."/>
            <person name="Vautrin S."/>
            <person name="Crespi M."/>
            <person name="Mangin B."/>
            <person name="Burke J.M."/>
            <person name="Salse J."/>
            <person name="Munos S."/>
            <person name="Vincourt P."/>
            <person name="Rieseberg L.H."/>
            <person name="Langlade N.B."/>
        </authorList>
    </citation>
    <scope>NUCLEOTIDE SEQUENCE</scope>
    <source>
        <tissue evidence="2">Leaves</tissue>
    </source>
</reference>
<reference evidence="2" key="2">
    <citation type="submission" date="2020-06" db="EMBL/GenBank/DDBJ databases">
        <title>Helianthus annuus Genome sequencing and assembly Release 2.</title>
        <authorList>
            <person name="Gouzy J."/>
            <person name="Langlade N."/>
            <person name="Munos S."/>
        </authorList>
    </citation>
    <scope>NUCLEOTIDE SEQUENCE</scope>
    <source>
        <tissue evidence="2">Leaves</tissue>
    </source>
</reference>
<evidence type="ECO:0000313" key="3">
    <source>
        <dbReference type="Proteomes" id="UP000215914"/>
    </source>
</evidence>
<comment type="caution">
    <text evidence="2">The sequence shown here is derived from an EMBL/GenBank/DDBJ whole genome shotgun (WGS) entry which is preliminary data.</text>
</comment>
<accession>A0A9K3GT36</accession>
<keyword evidence="3" id="KW-1185">Reference proteome</keyword>
<organism evidence="2 3">
    <name type="scientific">Helianthus annuus</name>
    <name type="common">Common sunflower</name>
    <dbReference type="NCBI Taxonomy" id="4232"/>
    <lineage>
        <taxon>Eukaryota</taxon>
        <taxon>Viridiplantae</taxon>
        <taxon>Streptophyta</taxon>
        <taxon>Embryophyta</taxon>
        <taxon>Tracheophyta</taxon>
        <taxon>Spermatophyta</taxon>
        <taxon>Magnoliopsida</taxon>
        <taxon>eudicotyledons</taxon>
        <taxon>Gunneridae</taxon>
        <taxon>Pentapetalae</taxon>
        <taxon>asterids</taxon>
        <taxon>campanulids</taxon>
        <taxon>Asterales</taxon>
        <taxon>Asteraceae</taxon>
        <taxon>Asteroideae</taxon>
        <taxon>Heliantheae alliance</taxon>
        <taxon>Heliantheae</taxon>
        <taxon>Helianthus</taxon>
    </lineage>
</organism>
<keyword evidence="1" id="KW-0472">Membrane</keyword>
<feature type="transmembrane region" description="Helical" evidence="1">
    <location>
        <begin position="17"/>
        <end position="40"/>
    </location>
</feature>
<name>A0A9K3GT36_HELAN</name>
<dbReference type="Gramene" id="mRNA:HanXRQr2_Chr17g0784381">
    <property type="protein sequence ID" value="CDS:HanXRQr2_Chr17g0784381.1"/>
    <property type="gene ID" value="HanXRQr2_Chr17g0784381"/>
</dbReference>